<sequence>MIVLGFSILWLFSDRSPCGMVNSGRTRSSVSSCFPSSFPERFGGSSMVVSLAHPTILAVVGFVVSSTHCGTPGVYAILRRVGWPTSSSFSSMTVRTSVCRSSKAS</sequence>
<accession>A0A8D7ZYC7</accession>
<evidence type="ECO:0000313" key="1">
    <source>
        <dbReference type="EMBL" id="CAG6445128.1"/>
    </source>
</evidence>
<dbReference type="EMBL" id="HBUE01004277">
    <property type="protein sequence ID" value="CAG6445128.1"/>
    <property type="molecule type" value="Transcribed_RNA"/>
</dbReference>
<dbReference type="AlphaFoldDB" id="A0A8D7ZYC7"/>
<proteinExistence type="predicted"/>
<reference evidence="1" key="1">
    <citation type="submission" date="2021-05" db="EMBL/GenBank/DDBJ databases">
        <authorList>
            <person name="Alioto T."/>
            <person name="Alioto T."/>
            <person name="Gomez Garrido J."/>
        </authorList>
    </citation>
    <scope>NUCLEOTIDE SEQUENCE</scope>
</reference>
<name>A0A8D7ZYC7_CULPI</name>
<organism evidence="1">
    <name type="scientific">Culex pipiens</name>
    <name type="common">House mosquito</name>
    <dbReference type="NCBI Taxonomy" id="7175"/>
    <lineage>
        <taxon>Eukaryota</taxon>
        <taxon>Metazoa</taxon>
        <taxon>Ecdysozoa</taxon>
        <taxon>Arthropoda</taxon>
        <taxon>Hexapoda</taxon>
        <taxon>Insecta</taxon>
        <taxon>Pterygota</taxon>
        <taxon>Neoptera</taxon>
        <taxon>Endopterygota</taxon>
        <taxon>Diptera</taxon>
        <taxon>Nematocera</taxon>
        <taxon>Culicoidea</taxon>
        <taxon>Culicidae</taxon>
        <taxon>Culicinae</taxon>
        <taxon>Culicini</taxon>
        <taxon>Culex</taxon>
        <taxon>Culex</taxon>
    </lineage>
</organism>
<protein>
    <submittedName>
        <fullName evidence="1">(northern house mosquito) hypothetical protein</fullName>
    </submittedName>
</protein>